<organism evidence="1 2">
    <name type="scientific">Lupinus albus</name>
    <name type="common">White lupine</name>
    <name type="synonym">Lupinus termis</name>
    <dbReference type="NCBI Taxonomy" id="3870"/>
    <lineage>
        <taxon>Eukaryota</taxon>
        <taxon>Viridiplantae</taxon>
        <taxon>Streptophyta</taxon>
        <taxon>Embryophyta</taxon>
        <taxon>Tracheophyta</taxon>
        <taxon>Spermatophyta</taxon>
        <taxon>Magnoliopsida</taxon>
        <taxon>eudicotyledons</taxon>
        <taxon>Gunneridae</taxon>
        <taxon>Pentapetalae</taxon>
        <taxon>rosids</taxon>
        <taxon>fabids</taxon>
        <taxon>Fabales</taxon>
        <taxon>Fabaceae</taxon>
        <taxon>Papilionoideae</taxon>
        <taxon>50 kb inversion clade</taxon>
        <taxon>genistoids sensu lato</taxon>
        <taxon>core genistoids</taxon>
        <taxon>Genisteae</taxon>
        <taxon>Lupinus</taxon>
    </lineage>
</organism>
<protein>
    <submittedName>
        <fullName evidence="1">Uncharacterized protein</fullName>
    </submittedName>
</protein>
<dbReference type="Proteomes" id="UP000447434">
    <property type="component" value="Chromosome 21"/>
</dbReference>
<evidence type="ECO:0000313" key="2">
    <source>
        <dbReference type="Proteomes" id="UP000447434"/>
    </source>
</evidence>
<keyword evidence="2" id="KW-1185">Reference proteome</keyword>
<comment type="caution">
    <text evidence="1">The sequence shown here is derived from an EMBL/GenBank/DDBJ whole genome shotgun (WGS) entry which is preliminary data.</text>
</comment>
<dbReference type="EMBL" id="WOCE01000021">
    <property type="protein sequence ID" value="KAE9589752.1"/>
    <property type="molecule type" value="Genomic_DNA"/>
</dbReference>
<reference evidence="2" key="1">
    <citation type="journal article" date="2020" name="Nat. Commun.">
        <title>Genome sequence of the cluster root forming white lupin.</title>
        <authorList>
            <person name="Hufnagel B."/>
            <person name="Marques A."/>
            <person name="Soriano A."/>
            <person name="Marques L."/>
            <person name="Divol F."/>
            <person name="Doumas P."/>
            <person name="Sallet E."/>
            <person name="Mancinotti D."/>
            <person name="Carrere S."/>
            <person name="Marande W."/>
            <person name="Arribat S."/>
            <person name="Keller J."/>
            <person name="Huneau C."/>
            <person name="Blein T."/>
            <person name="Aime D."/>
            <person name="Laguerre M."/>
            <person name="Taylor J."/>
            <person name="Schubert V."/>
            <person name="Nelson M."/>
            <person name="Geu-Flores F."/>
            <person name="Crespi M."/>
            <person name="Gallardo-Guerrero K."/>
            <person name="Delaux P.-M."/>
            <person name="Salse J."/>
            <person name="Berges H."/>
            <person name="Guyot R."/>
            <person name="Gouzy J."/>
            <person name="Peret B."/>
        </authorList>
    </citation>
    <scope>NUCLEOTIDE SEQUENCE [LARGE SCALE GENOMIC DNA]</scope>
    <source>
        <strain evidence="2">cv. Amiga</strain>
    </source>
</reference>
<gene>
    <name evidence="1" type="ORF">Lalb_Chr21g0312261</name>
</gene>
<sequence>MNTSYPIVGIFLTIPFVSTQTQTLSHLKSVITMVPSSTIIASTKLFSLSIVASASVPCTPTNSGHELLPVHK</sequence>
<proteinExistence type="predicted"/>
<accession>A0A6A4NJS0</accession>
<name>A0A6A4NJS0_LUPAL</name>
<evidence type="ECO:0000313" key="1">
    <source>
        <dbReference type="EMBL" id="KAE9589752.1"/>
    </source>
</evidence>
<dbReference type="AlphaFoldDB" id="A0A6A4NJS0"/>